<dbReference type="Gene3D" id="1.10.630.10">
    <property type="entry name" value="Cytochrome P450"/>
    <property type="match status" value="1"/>
</dbReference>
<dbReference type="InterPro" id="IPR001128">
    <property type="entry name" value="Cyt_P450"/>
</dbReference>
<evidence type="ECO:0000313" key="4">
    <source>
        <dbReference type="Proteomes" id="UP001164963"/>
    </source>
</evidence>
<keyword evidence="2" id="KW-0479">Metal-binding</keyword>
<dbReference type="PROSITE" id="PS00086">
    <property type="entry name" value="CYTOCHROME_P450"/>
    <property type="match status" value="1"/>
</dbReference>
<dbReference type="RefSeq" id="WP_242442290.1">
    <property type="nucleotide sequence ID" value="NZ_CP098740.1"/>
</dbReference>
<keyword evidence="2" id="KW-0408">Iron</keyword>
<dbReference type="SUPFAM" id="SSF48264">
    <property type="entry name" value="Cytochrome P450"/>
    <property type="match status" value="1"/>
</dbReference>
<dbReference type="InterPro" id="IPR036396">
    <property type="entry name" value="Cyt_P450_sf"/>
</dbReference>
<dbReference type="CDD" id="cd11029">
    <property type="entry name" value="CYP107-like"/>
    <property type="match status" value="1"/>
</dbReference>
<dbReference type="PANTHER" id="PTHR46696:SF1">
    <property type="entry name" value="CYTOCHROME P450 YJIB-RELATED"/>
    <property type="match status" value="1"/>
</dbReference>
<dbReference type="Pfam" id="PF00067">
    <property type="entry name" value="p450"/>
    <property type="match status" value="2"/>
</dbReference>
<evidence type="ECO:0000256" key="2">
    <source>
        <dbReference type="RuleBase" id="RU000461"/>
    </source>
</evidence>
<keyword evidence="4" id="KW-1185">Reference proteome</keyword>
<keyword evidence="2" id="KW-0503">Monooxygenase</keyword>
<organism evidence="3 4">
    <name type="scientific">Streptomyces drozdowiczii</name>
    <dbReference type="NCBI Taxonomy" id="202862"/>
    <lineage>
        <taxon>Bacteria</taxon>
        <taxon>Bacillati</taxon>
        <taxon>Actinomycetota</taxon>
        <taxon>Actinomycetes</taxon>
        <taxon>Kitasatosporales</taxon>
        <taxon>Streptomycetaceae</taxon>
        <taxon>Streptomyces</taxon>
    </lineage>
</organism>
<keyword evidence="2" id="KW-0349">Heme</keyword>
<dbReference type="EMBL" id="CP098740">
    <property type="protein sequence ID" value="UZK58045.1"/>
    <property type="molecule type" value="Genomic_DNA"/>
</dbReference>
<dbReference type="InterPro" id="IPR002397">
    <property type="entry name" value="Cyt_P450_B"/>
</dbReference>
<sequence length="415" mass="45719">MTEQGVVCVEPESIVLDPTGRDVHAEGARLRRSGPIAQVELPGGVRAWSVVGHDALKEVLNDERFAKDAHKHWPAFINGEIGEDFPLIGWVMMDNMTTADGADHARLRQLTAKAFTLRRSEEMRPRVERITAELLDDLATSGPDEVVDLKDRFAYPLPTRVICELFGVPEDRRRDVMRGGEVNTETTISHEEAVANVEQWHQAMYDLVAFKRREPDDDLLSKLIEAQQEDGSRLNDSELAGTLHLMLGAGSETTTNLISKAVVALLTHPDQLALVLAGEVPWAEVIEETLRVESPIAQLPFRFATEDIDIAGVTIPKGDPVLTGFAASGRDATRHGDDADRFDITRADKRHLSFGYGVHHCLGAPLARIEALVALPALFERFPDLSLAVPADQVRPAGTFLLNGVDTLPVHLKRQ</sequence>
<comment type="similarity">
    <text evidence="1 2">Belongs to the cytochrome P450 family.</text>
</comment>
<accession>A0ABY6Q187</accession>
<evidence type="ECO:0000256" key="1">
    <source>
        <dbReference type="ARBA" id="ARBA00010617"/>
    </source>
</evidence>
<reference evidence="3" key="1">
    <citation type="journal article" date="2022" name="Front. Microbiol.">
        <title>Mirubactin C rescues the lethal effect of cell wall biosynthesis mutations in Bacillus subtilis.</title>
        <authorList>
            <person name="Kepplinger B."/>
            <person name="Wen X."/>
            <person name="Tyler A.R."/>
            <person name="Kim B.Y."/>
            <person name="Brown J."/>
            <person name="Banks P."/>
            <person name="Dashti Y."/>
            <person name="Mackenzie E.S."/>
            <person name="Wills C."/>
            <person name="Kawai Y."/>
            <person name="Waldron K.J."/>
            <person name="Allenby N.E.E."/>
            <person name="Wu L.J."/>
            <person name="Hall M.J."/>
            <person name="Errington J."/>
        </authorList>
    </citation>
    <scope>NUCLEOTIDE SEQUENCE</scope>
    <source>
        <strain evidence="3">MDA8-470</strain>
    </source>
</reference>
<protein>
    <submittedName>
        <fullName evidence="3">Cytochrome P450</fullName>
    </submittedName>
</protein>
<dbReference type="PANTHER" id="PTHR46696">
    <property type="entry name" value="P450, PUTATIVE (EUROFUNG)-RELATED"/>
    <property type="match status" value="1"/>
</dbReference>
<name>A0ABY6Q187_9ACTN</name>
<evidence type="ECO:0000313" key="3">
    <source>
        <dbReference type="EMBL" id="UZK58045.1"/>
    </source>
</evidence>
<dbReference type="Proteomes" id="UP001164963">
    <property type="component" value="Chromosome"/>
</dbReference>
<dbReference type="PRINTS" id="PR00359">
    <property type="entry name" value="BP450"/>
</dbReference>
<dbReference type="InterPro" id="IPR017972">
    <property type="entry name" value="Cyt_P450_CS"/>
</dbReference>
<dbReference type="PRINTS" id="PR00385">
    <property type="entry name" value="P450"/>
</dbReference>
<keyword evidence="2" id="KW-0560">Oxidoreductase</keyword>
<gene>
    <name evidence="3" type="ORF">NEH16_31755</name>
</gene>
<proteinExistence type="inferred from homology"/>